<evidence type="ECO:0000256" key="4">
    <source>
        <dbReference type="ARBA" id="ARBA00023027"/>
    </source>
</evidence>
<dbReference type="GO" id="GO:0006564">
    <property type="term" value="P:L-serine biosynthetic process"/>
    <property type="evidence" value="ECO:0007669"/>
    <property type="project" value="UniProtKB-ARBA"/>
</dbReference>
<dbReference type="AlphaFoldDB" id="Q2WB35"/>
<dbReference type="PROSITE" id="PS00670">
    <property type="entry name" value="D_2_HYDROXYACID_DH_2"/>
    <property type="match status" value="1"/>
</dbReference>
<dbReference type="SUPFAM" id="SSF52283">
    <property type="entry name" value="Formate/glycerate dehydrogenase catalytic domain-like"/>
    <property type="match status" value="1"/>
</dbReference>
<name>Q2WB35_PARM1</name>
<accession>Q2WB35</accession>
<gene>
    <name evidence="8" type="ordered locus">amb0136</name>
</gene>
<dbReference type="InterPro" id="IPR006140">
    <property type="entry name" value="D-isomer_DH_NAD-bd"/>
</dbReference>
<evidence type="ECO:0000259" key="6">
    <source>
        <dbReference type="Pfam" id="PF00389"/>
    </source>
</evidence>
<dbReference type="GO" id="GO:0004617">
    <property type="term" value="F:phosphoglycerate dehydrogenase activity"/>
    <property type="evidence" value="ECO:0007669"/>
    <property type="project" value="UniProtKB-ARBA"/>
</dbReference>
<dbReference type="RefSeq" id="WP_011382583.1">
    <property type="nucleotide sequence ID" value="NC_007626.1"/>
</dbReference>
<dbReference type="InterPro" id="IPR050857">
    <property type="entry name" value="D-2-hydroxyacid_DH"/>
</dbReference>
<evidence type="ECO:0000256" key="2">
    <source>
        <dbReference type="ARBA" id="ARBA00022605"/>
    </source>
</evidence>
<dbReference type="Pfam" id="PF00389">
    <property type="entry name" value="2-Hacid_dh"/>
    <property type="match status" value="1"/>
</dbReference>
<dbReference type="KEGG" id="mag:amb0136"/>
<dbReference type="OrthoDB" id="9793626at2"/>
<dbReference type="SUPFAM" id="SSF51735">
    <property type="entry name" value="NAD(P)-binding Rossmann-fold domains"/>
    <property type="match status" value="1"/>
</dbReference>
<dbReference type="Proteomes" id="UP000007058">
    <property type="component" value="Chromosome"/>
</dbReference>
<dbReference type="EMBL" id="AP007255">
    <property type="protein sequence ID" value="BAE48940.1"/>
    <property type="molecule type" value="Genomic_DNA"/>
</dbReference>
<dbReference type="PANTHER" id="PTHR42789:SF1">
    <property type="entry name" value="D-ISOMER SPECIFIC 2-HYDROXYACID DEHYDROGENASE FAMILY PROTEIN (AFU_ORTHOLOGUE AFUA_6G10090)"/>
    <property type="match status" value="1"/>
</dbReference>
<dbReference type="CDD" id="cd12172">
    <property type="entry name" value="PGDH_like_2"/>
    <property type="match status" value="1"/>
</dbReference>
<evidence type="ECO:0000256" key="5">
    <source>
        <dbReference type="RuleBase" id="RU003719"/>
    </source>
</evidence>
<reference evidence="8 9" key="1">
    <citation type="journal article" date="2005" name="DNA Res.">
        <title>Complete genome sequence of the facultative anaerobic magnetotactic bacterium Magnetospirillum sp. strain AMB-1.</title>
        <authorList>
            <person name="Matsunaga T."/>
            <person name="Okamura Y."/>
            <person name="Fukuda Y."/>
            <person name="Wahyudi A.T."/>
            <person name="Murase Y."/>
            <person name="Takeyama H."/>
        </authorList>
    </citation>
    <scope>NUCLEOTIDE SEQUENCE [LARGE SCALE GENOMIC DNA]</scope>
    <source>
        <strain evidence="9">ATCC 700264 / AMB-1</strain>
    </source>
</reference>
<organism evidence="8 9">
    <name type="scientific">Paramagnetospirillum magneticum (strain ATCC 700264 / AMB-1)</name>
    <name type="common">Magnetospirillum magneticum</name>
    <dbReference type="NCBI Taxonomy" id="342108"/>
    <lineage>
        <taxon>Bacteria</taxon>
        <taxon>Pseudomonadati</taxon>
        <taxon>Pseudomonadota</taxon>
        <taxon>Alphaproteobacteria</taxon>
        <taxon>Rhodospirillales</taxon>
        <taxon>Magnetospirillaceae</taxon>
        <taxon>Paramagnetospirillum</taxon>
    </lineage>
</organism>
<sequence length="318" mass="34133">MTDTTTRVAVASRSFSKHPVLRAELQARYANVTFNDAGLSLSGDDLVAFLLGHDKAVTALEKLDEAVLSRLPDLKVVGKYGVGLDMIDLAAMSRLGKRLGWTGGVNRRSVSELVIAFAIALLRHIPQGNALIRDGGWRQLMGRQLSERTVGIVGCGHIGKDLSRLLKAFGCRVLAHDIRDFPEFYAATGVEKMDLEPLLAEADIVTLHLPFDASTRNILSAERLALMRSDAILINAARGGLVDEAALRVMLATGRLAAAAFDVFATEPPEDRALIELPNFLCTPHVGGSAEEAVLAMGRAAIAGLDEARDPLDYKGQG</sequence>
<keyword evidence="4" id="KW-0520">NAD</keyword>
<dbReference type="PROSITE" id="PS00671">
    <property type="entry name" value="D_2_HYDROXYACID_DH_3"/>
    <property type="match status" value="1"/>
</dbReference>
<dbReference type="GO" id="GO:0047545">
    <property type="term" value="F:(S)-2-hydroxyglutarate dehydrogenase activity"/>
    <property type="evidence" value="ECO:0007669"/>
    <property type="project" value="UniProtKB-ARBA"/>
</dbReference>
<feature type="domain" description="D-isomer specific 2-hydroxyacid dehydrogenase NAD-binding" evidence="7">
    <location>
        <begin position="115"/>
        <end position="287"/>
    </location>
</feature>
<dbReference type="HOGENOM" id="CLU_019796_1_3_5"/>
<keyword evidence="2" id="KW-0028">Amino-acid biosynthesis</keyword>
<evidence type="ECO:0000256" key="1">
    <source>
        <dbReference type="ARBA" id="ARBA00005854"/>
    </source>
</evidence>
<dbReference type="InterPro" id="IPR029753">
    <property type="entry name" value="D-isomer_DH_CS"/>
</dbReference>
<evidence type="ECO:0000259" key="7">
    <source>
        <dbReference type="Pfam" id="PF02826"/>
    </source>
</evidence>
<keyword evidence="3 5" id="KW-0560">Oxidoreductase</keyword>
<feature type="domain" description="D-isomer specific 2-hydroxyacid dehydrogenase catalytic" evidence="6">
    <location>
        <begin position="18"/>
        <end position="306"/>
    </location>
</feature>
<dbReference type="Gene3D" id="3.40.50.720">
    <property type="entry name" value="NAD(P)-binding Rossmann-like Domain"/>
    <property type="match status" value="2"/>
</dbReference>
<proteinExistence type="inferred from homology"/>
<dbReference type="FunFam" id="3.40.50.720:FF:000041">
    <property type="entry name" value="D-3-phosphoglycerate dehydrogenase"/>
    <property type="match status" value="1"/>
</dbReference>
<dbReference type="PROSITE" id="PS00065">
    <property type="entry name" value="D_2_HYDROXYACID_DH_1"/>
    <property type="match status" value="1"/>
</dbReference>
<protein>
    <submittedName>
        <fullName evidence="8">Phosphoglycerate dehydrogenase and related dehydrogenase</fullName>
    </submittedName>
</protein>
<dbReference type="GO" id="GO:0051287">
    <property type="term" value="F:NAD binding"/>
    <property type="evidence" value="ECO:0007669"/>
    <property type="project" value="InterPro"/>
</dbReference>
<dbReference type="InterPro" id="IPR029752">
    <property type="entry name" value="D-isomer_DH_CS1"/>
</dbReference>
<keyword evidence="9" id="KW-1185">Reference proteome</keyword>
<dbReference type="InterPro" id="IPR036291">
    <property type="entry name" value="NAD(P)-bd_dom_sf"/>
</dbReference>
<evidence type="ECO:0000313" key="8">
    <source>
        <dbReference type="EMBL" id="BAE48940.1"/>
    </source>
</evidence>
<dbReference type="PANTHER" id="PTHR42789">
    <property type="entry name" value="D-ISOMER SPECIFIC 2-HYDROXYACID DEHYDROGENASE FAMILY PROTEIN (AFU_ORTHOLOGUE AFUA_6G10090)"/>
    <property type="match status" value="1"/>
</dbReference>
<evidence type="ECO:0000313" key="9">
    <source>
        <dbReference type="Proteomes" id="UP000007058"/>
    </source>
</evidence>
<evidence type="ECO:0000256" key="3">
    <source>
        <dbReference type="ARBA" id="ARBA00023002"/>
    </source>
</evidence>
<dbReference type="Pfam" id="PF02826">
    <property type="entry name" value="2-Hacid_dh_C"/>
    <property type="match status" value="1"/>
</dbReference>
<comment type="similarity">
    <text evidence="1 5">Belongs to the D-isomer specific 2-hydroxyacid dehydrogenase family.</text>
</comment>
<dbReference type="STRING" id="342108.amb0136"/>
<dbReference type="InterPro" id="IPR006139">
    <property type="entry name" value="D-isomer_2_OHA_DH_cat_dom"/>
</dbReference>